<feature type="domain" description="DUF305" evidence="1">
    <location>
        <begin position="72"/>
        <end position="214"/>
    </location>
</feature>
<dbReference type="PANTHER" id="PTHR36933:SF1">
    <property type="entry name" value="SLL0788 PROTEIN"/>
    <property type="match status" value="1"/>
</dbReference>
<protein>
    <submittedName>
        <fullName evidence="2">DUF305 domain-containing protein</fullName>
    </submittedName>
</protein>
<dbReference type="Pfam" id="PF03713">
    <property type="entry name" value="DUF305"/>
    <property type="match status" value="1"/>
</dbReference>
<dbReference type="Proteomes" id="UP001500218">
    <property type="component" value="Unassembled WGS sequence"/>
</dbReference>
<organism evidence="2 3">
    <name type="scientific">Luedemannella flava</name>
    <dbReference type="NCBI Taxonomy" id="349316"/>
    <lineage>
        <taxon>Bacteria</taxon>
        <taxon>Bacillati</taxon>
        <taxon>Actinomycetota</taxon>
        <taxon>Actinomycetes</taxon>
        <taxon>Micromonosporales</taxon>
        <taxon>Micromonosporaceae</taxon>
        <taxon>Luedemannella</taxon>
    </lineage>
</organism>
<evidence type="ECO:0000313" key="2">
    <source>
        <dbReference type="EMBL" id="GAA1803486.1"/>
    </source>
</evidence>
<dbReference type="EMBL" id="BAAALT010000067">
    <property type="protein sequence ID" value="GAA1803486.1"/>
    <property type="molecule type" value="Genomic_DNA"/>
</dbReference>
<accession>A0ABN2LYN9</accession>
<reference evidence="2 3" key="1">
    <citation type="journal article" date="2019" name="Int. J. Syst. Evol. Microbiol.">
        <title>The Global Catalogue of Microorganisms (GCM) 10K type strain sequencing project: providing services to taxonomists for standard genome sequencing and annotation.</title>
        <authorList>
            <consortium name="The Broad Institute Genomics Platform"/>
            <consortium name="The Broad Institute Genome Sequencing Center for Infectious Disease"/>
            <person name="Wu L."/>
            <person name="Ma J."/>
        </authorList>
    </citation>
    <scope>NUCLEOTIDE SEQUENCE [LARGE SCALE GENOMIC DNA]</scope>
    <source>
        <strain evidence="2 3">JCM 13250</strain>
    </source>
</reference>
<evidence type="ECO:0000313" key="3">
    <source>
        <dbReference type="Proteomes" id="UP001500218"/>
    </source>
</evidence>
<dbReference type="InterPro" id="IPR005183">
    <property type="entry name" value="DUF305_CopM-like"/>
</dbReference>
<dbReference type="Gene3D" id="1.20.1260.10">
    <property type="match status" value="1"/>
</dbReference>
<gene>
    <name evidence="2" type="ORF">GCM10009682_26670</name>
</gene>
<sequence length="217" mass="22772">MFRGWSLSVRRFSPKGFLHMFTARKALCVGAVGLVLALAGCSGGHQTGHPMPTMPHGQSAGASGTAAANQADIMFAQMMIPHHQQAVEMSELATGRVADAEVAALAAQIKGAQAPEIATMTGWLTAWGQPTHMPMDMGHGMAGMVSAADMAKLKAATGKEFDKLYATHMIAHHEGAITMARTELADGSNPEAKALAQQIITAQEAEIVTMKAILARL</sequence>
<proteinExistence type="predicted"/>
<evidence type="ECO:0000259" key="1">
    <source>
        <dbReference type="Pfam" id="PF03713"/>
    </source>
</evidence>
<keyword evidence="3" id="KW-1185">Reference proteome</keyword>
<comment type="caution">
    <text evidence="2">The sequence shown here is derived from an EMBL/GenBank/DDBJ whole genome shotgun (WGS) entry which is preliminary data.</text>
</comment>
<dbReference type="InterPro" id="IPR012347">
    <property type="entry name" value="Ferritin-like"/>
</dbReference>
<dbReference type="PANTHER" id="PTHR36933">
    <property type="entry name" value="SLL0788 PROTEIN"/>
    <property type="match status" value="1"/>
</dbReference>
<name>A0ABN2LYN9_9ACTN</name>